<evidence type="ECO:0000313" key="3">
    <source>
        <dbReference type="Proteomes" id="UP000027821"/>
    </source>
</evidence>
<dbReference type="Proteomes" id="UP000027821">
    <property type="component" value="Unassembled WGS sequence"/>
</dbReference>
<feature type="transmembrane region" description="Helical" evidence="1">
    <location>
        <begin position="20"/>
        <end position="37"/>
    </location>
</feature>
<dbReference type="GO" id="GO:0140359">
    <property type="term" value="F:ABC-type transporter activity"/>
    <property type="evidence" value="ECO:0007669"/>
    <property type="project" value="InterPro"/>
</dbReference>
<keyword evidence="1" id="KW-1133">Transmembrane helix</keyword>
<dbReference type="OrthoDB" id="6016419at2"/>
<protein>
    <recommendedName>
        <fullName evidence="4">ABC transporter permease</fullName>
    </recommendedName>
</protein>
<dbReference type="eggNOG" id="COG1277">
    <property type="taxonomic scope" value="Bacteria"/>
</dbReference>
<evidence type="ECO:0000313" key="2">
    <source>
        <dbReference type="EMBL" id="KEO74090.1"/>
    </source>
</evidence>
<dbReference type="PANTHER" id="PTHR43471:SF14">
    <property type="entry name" value="ABC-2 TYPE TRANSPORT SYSTEM PERMEASE PROTEIN"/>
    <property type="match status" value="1"/>
</dbReference>
<evidence type="ECO:0000256" key="1">
    <source>
        <dbReference type="SAM" id="Phobius"/>
    </source>
</evidence>
<sequence>MTPFKKTFTLEGKQFVRSRITWLGFAIVFIIGVYAIFHGKILIAEQQKVINQVDAVQEDQLRTHIIHNADQEVGALLYYQFFYTKNEPSKWAAFSVGQRDINAYTLKVRMLAVEGQLYDTELSNPNTLLSGNLDLSFVIIFLFPLLIISLCFNILSGEQESGIWALVASQPVSEMKVLLMKFLVRFLPIFILMGLLLTLSVLILNLPIDQPLFLIFTLSTAYIIFWFLVVYIIVLFRQHSNFNAVTLLSVWLLLVVLIPAFANVLVSSLVPIPEALATAVVQREAYHEKWDMPKNIVMDPFFTSYPQYSHYPIPEDRFSYGWYYAMMFAADKEANNSSAVLFDKLAKRQELGIKIGFFVPSLFLQNQFNRIAKTDLEDHVNYLRSVKAYHREISEFFYPYVFEAVLPAELDWDLVPKYSRN</sequence>
<feature type="transmembrane region" description="Helical" evidence="1">
    <location>
        <begin position="248"/>
        <end position="270"/>
    </location>
</feature>
<dbReference type="EMBL" id="JMIH01000016">
    <property type="protein sequence ID" value="KEO74090.1"/>
    <property type="molecule type" value="Genomic_DNA"/>
</dbReference>
<dbReference type="STRING" id="1048983.EL17_08065"/>
<keyword evidence="3" id="KW-1185">Reference proteome</keyword>
<dbReference type="PANTHER" id="PTHR43471">
    <property type="entry name" value="ABC TRANSPORTER PERMEASE"/>
    <property type="match status" value="1"/>
</dbReference>
<name>A0A074L0V7_9BACT</name>
<gene>
    <name evidence="2" type="ORF">EL17_08065</name>
</gene>
<feature type="transmembrane region" description="Helical" evidence="1">
    <location>
        <begin position="135"/>
        <end position="155"/>
    </location>
</feature>
<feature type="transmembrane region" description="Helical" evidence="1">
    <location>
        <begin position="212"/>
        <end position="236"/>
    </location>
</feature>
<proteinExistence type="predicted"/>
<dbReference type="GO" id="GO:0005886">
    <property type="term" value="C:plasma membrane"/>
    <property type="evidence" value="ECO:0007669"/>
    <property type="project" value="UniProtKB-SubCell"/>
</dbReference>
<organism evidence="2 3">
    <name type="scientific">Anditalea andensis</name>
    <dbReference type="NCBI Taxonomy" id="1048983"/>
    <lineage>
        <taxon>Bacteria</taxon>
        <taxon>Pseudomonadati</taxon>
        <taxon>Bacteroidota</taxon>
        <taxon>Cytophagia</taxon>
        <taxon>Cytophagales</taxon>
        <taxon>Cytophagaceae</taxon>
        <taxon>Anditalea</taxon>
    </lineage>
</organism>
<accession>A0A074L0V7</accession>
<keyword evidence="1" id="KW-0812">Transmembrane</keyword>
<reference evidence="2 3" key="1">
    <citation type="submission" date="2014-04" db="EMBL/GenBank/DDBJ databases">
        <title>Characterization and application of a salt tolerant electro-active bacterium.</title>
        <authorList>
            <person name="Yang L."/>
            <person name="Wei S."/>
            <person name="Tay Q.X.M."/>
        </authorList>
    </citation>
    <scope>NUCLEOTIDE SEQUENCE [LARGE SCALE GENOMIC DNA]</scope>
    <source>
        <strain evidence="2 3">LY1</strain>
    </source>
</reference>
<keyword evidence="1" id="KW-0472">Membrane</keyword>
<dbReference type="Pfam" id="PF12679">
    <property type="entry name" value="ABC2_membrane_2"/>
    <property type="match status" value="1"/>
</dbReference>
<dbReference type="InterPro" id="IPR021913">
    <property type="entry name" value="DUF3526"/>
</dbReference>
<dbReference type="AlphaFoldDB" id="A0A074L0V7"/>
<dbReference type="Pfam" id="PF12040">
    <property type="entry name" value="DUF3526"/>
    <property type="match status" value="1"/>
</dbReference>
<comment type="caution">
    <text evidence="2">The sequence shown here is derived from an EMBL/GenBank/DDBJ whole genome shotgun (WGS) entry which is preliminary data.</text>
</comment>
<evidence type="ECO:0008006" key="4">
    <source>
        <dbReference type="Google" id="ProtNLM"/>
    </source>
</evidence>
<feature type="transmembrane region" description="Helical" evidence="1">
    <location>
        <begin position="182"/>
        <end position="206"/>
    </location>
</feature>
<dbReference type="RefSeq" id="WP_035073432.1">
    <property type="nucleotide sequence ID" value="NZ_JMIH01000016.1"/>
</dbReference>